<comment type="caution">
    <text evidence="15">The sequence shown here is derived from an EMBL/GenBank/DDBJ whole genome shotgun (WGS) entry which is preliminary data.</text>
</comment>
<evidence type="ECO:0000256" key="2">
    <source>
        <dbReference type="ARBA" id="ARBA00007277"/>
    </source>
</evidence>
<keyword evidence="6" id="KW-0443">Lipid metabolism</keyword>
<evidence type="ECO:0000313" key="15">
    <source>
        <dbReference type="EMBL" id="KAA3681932.1"/>
    </source>
</evidence>
<dbReference type="InterPro" id="IPR017946">
    <property type="entry name" value="PLC-like_Pdiesterase_TIM-brl"/>
</dbReference>
<evidence type="ECO:0000256" key="3">
    <source>
        <dbReference type="ARBA" id="ARBA00022692"/>
    </source>
</evidence>
<dbReference type="GO" id="GO:0005789">
    <property type="term" value="C:endoplasmic reticulum membrane"/>
    <property type="evidence" value="ECO:0007669"/>
    <property type="project" value="TreeGrafter"/>
</dbReference>
<dbReference type="AlphaFoldDB" id="A0A5J4P329"/>
<evidence type="ECO:0000256" key="13">
    <source>
        <dbReference type="SAM" id="Phobius"/>
    </source>
</evidence>
<dbReference type="GO" id="GO:0008081">
    <property type="term" value="F:phosphoric diester hydrolase activity"/>
    <property type="evidence" value="ECO:0007669"/>
    <property type="project" value="InterPro"/>
</dbReference>
<keyword evidence="7 13" id="KW-0472">Membrane</keyword>
<name>A0A5J4P329_9TREM</name>
<feature type="transmembrane region" description="Helical" evidence="13">
    <location>
        <begin position="243"/>
        <end position="262"/>
    </location>
</feature>
<evidence type="ECO:0000313" key="16">
    <source>
        <dbReference type="Proteomes" id="UP000324629"/>
    </source>
</evidence>
<comment type="catalytic activity">
    <reaction evidence="11">
        <text>1-O-(1Z-octadecenyl)-sn-glycero-3-phospho-N-hexadecanoyl-ethanolamine + H2O = 1-O-(1Z-octadecenyl)-sn-glycero-3-phosphate + N-hexadecanoylethanolamine + H(+)</text>
        <dbReference type="Rhea" id="RHEA:53184"/>
        <dbReference type="ChEBI" id="CHEBI:15377"/>
        <dbReference type="ChEBI" id="CHEBI:15378"/>
        <dbReference type="ChEBI" id="CHEBI:71464"/>
        <dbReference type="ChEBI" id="CHEBI:137009"/>
        <dbReference type="ChEBI" id="CHEBI:137017"/>
    </reaction>
    <physiologicalReaction direction="left-to-right" evidence="11">
        <dbReference type="Rhea" id="RHEA:53185"/>
    </physiologicalReaction>
</comment>
<dbReference type="EMBL" id="QNGE01000099">
    <property type="protein sequence ID" value="KAA3681932.1"/>
    <property type="molecule type" value="Genomic_DNA"/>
</dbReference>
<dbReference type="PANTHER" id="PTHR42758">
    <property type="entry name" value="PHOSPHATIDYLGLYCEROL PHOSPHOLIPASE C"/>
    <property type="match status" value="1"/>
</dbReference>
<dbReference type="InterPro" id="IPR052271">
    <property type="entry name" value="GDPD-Related"/>
</dbReference>
<sequence>MVNFIFLRSLQIIADNREVHFEPLLTFAMLLLMLLFVMLYIIISNVFFRYPHLIHKRKSPHCIPVHISHRGGSGESIENTMEAFRKYAGALIIVTCSAVSGGTDMLELDCHITKDGEVVILHDSDLDRSTGVNANISNLHYDELPLYLAELEVQFDPGNYYEAVSGTDRRIPRLEELFTAFPSTPMNIDIKVDDDRLIARVAELVHRFKREKYTVWGSFSTTVSAKCKQANPDIPRFFPLTPVLWLFAGYVFGFLPFMSLSYDYLELPLISTFALQMRRQLYQHLKARGIPVIFWVCNTFEDYKKVFDIGAQGVMTDYPTRLRAFLQGRRSNAISYDCAQLTNSTVQKPIGQKRNRRRSGRCFIKNSLASHLAGDYTFLKPPNVASH</sequence>
<dbReference type="Gene3D" id="3.20.20.190">
    <property type="entry name" value="Phosphatidylinositol (PI) phosphodiesterase"/>
    <property type="match status" value="1"/>
</dbReference>
<keyword evidence="4" id="KW-0378">Hydrolase</keyword>
<dbReference type="PANTHER" id="PTHR42758:SF2">
    <property type="entry name" value="PHOSPHATIDYLGLYCEROL PHOSPHOLIPASE C"/>
    <property type="match status" value="1"/>
</dbReference>
<comment type="catalytic activity">
    <reaction evidence="12">
        <text>N,1-di-(9Z-octadecenoyl)-sn-glycero-3-phosphoethanolamine + H2O = N-(9Z-octadecenoyl) ethanolamine + 1-(9Z-octadecenoyl)-sn-glycero-3-phosphate + H(+)</text>
        <dbReference type="Rhea" id="RHEA:56460"/>
        <dbReference type="ChEBI" id="CHEBI:15377"/>
        <dbReference type="ChEBI" id="CHEBI:15378"/>
        <dbReference type="ChEBI" id="CHEBI:71466"/>
        <dbReference type="ChEBI" id="CHEBI:74544"/>
        <dbReference type="ChEBI" id="CHEBI:85222"/>
    </reaction>
    <physiologicalReaction direction="left-to-right" evidence="12">
        <dbReference type="Rhea" id="RHEA:56461"/>
    </physiologicalReaction>
</comment>
<dbReference type="FunFam" id="3.20.20.190:FF:000017">
    <property type="entry name" value="glycerophosphodiester phosphodiesterase domain-containing protein 1"/>
    <property type="match status" value="1"/>
</dbReference>
<feature type="domain" description="GP-PDE" evidence="14">
    <location>
        <begin position="64"/>
        <end position="326"/>
    </location>
</feature>
<evidence type="ECO:0000256" key="11">
    <source>
        <dbReference type="ARBA" id="ARBA00048580"/>
    </source>
</evidence>
<evidence type="ECO:0000256" key="5">
    <source>
        <dbReference type="ARBA" id="ARBA00022989"/>
    </source>
</evidence>
<evidence type="ECO:0000256" key="10">
    <source>
        <dbReference type="ARBA" id="ARBA00047538"/>
    </source>
</evidence>
<evidence type="ECO:0000256" key="6">
    <source>
        <dbReference type="ARBA" id="ARBA00023098"/>
    </source>
</evidence>
<dbReference type="Pfam" id="PF03009">
    <property type="entry name" value="GDPD"/>
    <property type="match status" value="1"/>
</dbReference>
<keyword evidence="3 13" id="KW-0812">Transmembrane</keyword>
<comment type="catalytic activity">
    <reaction evidence="8">
        <text>1-O-hexadecyl-sn-glycero-3-phosphocholine + H2O = 1-O-hexadecyl-sn-glycero-3-phosphate + choline + H(+)</text>
        <dbReference type="Rhea" id="RHEA:41143"/>
        <dbReference type="ChEBI" id="CHEBI:15354"/>
        <dbReference type="ChEBI" id="CHEBI:15377"/>
        <dbReference type="ChEBI" id="CHEBI:15378"/>
        <dbReference type="ChEBI" id="CHEBI:64496"/>
        <dbReference type="ChEBI" id="CHEBI:77580"/>
    </reaction>
    <physiologicalReaction direction="left-to-right" evidence="8">
        <dbReference type="Rhea" id="RHEA:41144"/>
    </physiologicalReaction>
</comment>
<dbReference type="GO" id="GO:0004622">
    <property type="term" value="F:phosphatidylcholine lysophospholipase activity"/>
    <property type="evidence" value="ECO:0007669"/>
    <property type="project" value="TreeGrafter"/>
</dbReference>
<evidence type="ECO:0000256" key="12">
    <source>
        <dbReference type="ARBA" id="ARBA00048947"/>
    </source>
</evidence>
<comment type="subcellular location">
    <subcellularLocation>
        <location evidence="1">Membrane</location>
    </subcellularLocation>
</comment>
<dbReference type="GO" id="GO:0046475">
    <property type="term" value="P:glycerophospholipid catabolic process"/>
    <property type="evidence" value="ECO:0007669"/>
    <property type="project" value="TreeGrafter"/>
</dbReference>
<organism evidence="15 16">
    <name type="scientific">Paragonimus westermani</name>
    <dbReference type="NCBI Taxonomy" id="34504"/>
    <lineage>
        <taxon>Eukaryota</taxon>
        <taxon>Metazoa</taxon>
        <taxon>Spiralia</taxon>
        <taxon>Lophotrochozoa</taxon>
        <taxon>Platyhelminthes</taxon>
        <taxon>Trematoda</taxon>
        <taxon>Digenea</taxon>
        <taxon>Plagiorchiida</taxon>
        <taxon>Troglotremata</taxon>
        <taxon>Troglotrematidae</taxon>
        <taxon>Paragonimus</taxon>
    </lineage>
</organism>
<comment type="similarity">
    <text evidence="2">Belongs to the glycerophosphoryl diester phosphodiesterase family.</text>
</comment>
<evidence type="ECO:0000256" key="4">
    <source>
        <dbReference type="ARBA" id="ARBA00022801"/>
    </source>
</evidence>
<proteinExistence type="inferred from homology"/>
<dbReference type="InterPro" id="IPR030395">
    <property type="entry name" value="GP_PDE_dom"/>
</dbReference>
<evidence type="ECO:0000256" key="9">
    <source>
        <dbReference type="ARBA" id="ARBA00047392"/>
    </source>
</evidence>
<dbReference type="CDD" id="cd08612">
    <property type="entry name" value="GDPD_GDE4"/>
    <property type="match status" value="1"/>
</dbReference>
<keyword evidence="5 13" id="KW-1133">Transmembrane helix</keyword>
<keyword evidence="16" id="KW-1185">Reference proteome</keyword>
<feature type="transmembrane region" description="Helical" evidence="13">
    <location>
        <begin position="24"/>
        <end position="48"/>
    </location>
</feature>
<gene>
    <name evidence="15" type="ORF">DEA37_0003669</name>
</gene>
<comment type="catalytic activity">
    <reaction evidence="9">
        <text>N-(5Z,8Z,11Z,14Z-eicosatetraenoyl)-1-(9Z-octadecenoyl)-sn-glycero-3-phosphoethanolamine + H2O = N-(5Z,8Z,11Z,14Z-eicosatetraenoyl)-ethanolamine + 1-(9Z-octadecenoyl)-sn-glycero-3-phosphate + H(+)</text>
        <dbReference type="Rhea" id="RHEA:45544"/>
        <dbReference type="ChEBI" id="CHEBI:2700"/>
        <dbReference type="ChEBI" id="CHEBI:15377"/>
        <dbReference type="ChEBI" id="CHEBI:15378"/>
        <dbReference type="ChEBI" id="CHEBI:74544"/>
        <dbReference type="ChEBI" id="CHEBI:85223"/>
    </reaction>
    <physiologicalReaction direction="left-to-right" evidence="9">
        <dbReference type="Rhea" id="RHEA:45545"/>
    </physiologicalReaction>
</comment>
<evidence type="ECO:0000256" key="7">
    <source>
        <dbReference type="ARBA" id="ARBA00023136"/>
    </source>
</evidence>
<dbReference type="SUPFAM" id="SSF51695">
    <property type="entry name" value="PLC-like phosphodiesterases"/>
    <property type="match status" value="1"/>
</dbReference>
<dbReference type="PROSITE" id="PS51704">
    <property type="entry name" value="GP_PDE"/>
    <property type="match status" value="1"/>
</dbReference>
<evidence type="ECO:0000259" key="14">
    <source>
        <dbReference type="PROSITE" id="PS51704"/>
    </source>
</evidence>
<protein>
    <submittedName>
        <fullName evidence="15">Lysophospholipase D</fullName>
    </submittedName>
</protein>
<comment type="catalytic activity">
    <reaction evidence="10">
        <text>N-hexadecanoyl-1-(9Z-octadecenoyl)-sn-glycero-3-phosphoethanolamine + H2O = N-hexadecanoylethanolamine + 1-(9Z-octadecenoyl)-sn-glycero-3-phosphate + H(+)</text>
        <dbReference type="Rhea" id="RHEA:53168"/>
        <dbReference type="ChEBI" id="CHEBI:15377"/>
        <dbReference type="ChEBI" id="CHEBI:15378"/>
        <dbReference type="ChEBI" id="CHEBI:71464"/>
        <dbReference type="ChEBI" id="CHEBI:74544"/>
        <dbReference type="ChEBI" id="CHEBI:85217"/>
    </reaction>
    <physiologicalReaction direction="left-to-right" evidence="10">
        <dbReference type="Rhea" id="RHEA:53169"/>
    </physiologicalReaction>
</comment>
<dbReference type="Proteomes" id="UP000324629">
    <property type="component" value="Unassembled WGS sequence"/>
</dbReference>
<evidence type="ECO:0000256" key="8">
    <source>
        <dbReference type="ARBA" id="ARBA00036083"/>
    </source>
</evidence>
<evidence type="ECO:0000256" key="1">
    <source>
        <dbReference type="ARBA" id="ARBA00004370"/>
    </source>
</evidence>
<accession>A0A5J4P329</accession>
<reference evidence="15" key="1">
    <citation type="journal article" date="2019" name="Gigascience">
        <title>Whole-genome sequence of the oriental lung fluke Paragonimus westermani.</title>
        <authorList>
            <person name="Oey H."/>
            <person name="Zakrzewski M."/>
            <person name="Narain K."/>
            <person name="Devi K.R."/>
            <person name="Agatsuma T."/>
            <person name="Nawaratna S."/>
            <person name="Gobert G.N."/>
            <person name="Jones M.K."/>
            <person name="Ragan M.A."/>
            <person name="McManus D.P."/>
            <person name="Krause L."/>
        </authorList>
    </citation>
    <scope>NUCLEOTIDE SEQUENCE [LARGE SCALE GENOMIC DNA]</scope>
    <source>
        <strain evidence="15">IND2009</strain>
    </source>
</reference>